<sequence>MAKRKSKNKRAKRTTKIGQAAVLTGAVWTAWRLHILKCGPTWLWVAITLTHVLCACISEVLQLKASDFHWNARSVTIAALKRQPQVNKVLMGAILPTLRKLKKEGKTVRRKRNCGVRGQVSFQDSWMWPSGQKYLFPDRSGKSHLKKDIVCHAIKKIRNTFPVSGSEKIRSHSGRHSMINMLKSHNVPADVGMSFARISHKRTYDLYGQLNQLQAGQALNSNMRLKKSLKTMYS</sequence>
<dbReference type="AlphaFoldDB" id="A0A9P1DML0"/>
<dbReference type="EMBL" id="CAMXCT020006557">
    <property type="protein sequence ID" value="CAL1169281.1"/>
    <property type="molecule type" value="Genomic_DNA"/>
</dbReference>
<keyword evidence="2" id="KW-0472">Membrane</keyword>
<dbReference type="OrthoDB" id="410720at2759"/>
<dbReference type="Gene3D" id="1.10.443.10">
    <property type="entry name" value="Intergrase catalytic core"/>
    <property type="match status" value="1"/>
</dbReference>
<evidence type="ECO:0000313" key="8">
    <source>
        <dbReference type="Proteomes" id="UP001152797"/>
    </source>
</evidence>
<feature type="transmembrane region" description="Helical" evidence="2">
    <location>
        <begin position="42"/>
        <end position="61"/>
    </location>
</feature>
<reference evidence="6" key="2">
    <citation type="submission" date="2024-04" db="EMBL/GenBank/DDBJ databases">
        <authorList>
            <person name="Chen Y."/>
            <person name="Shah S."/>
            <person name="Dougan E. K."/>
            <person name="Thang M."/>
            <person name="Chan C."/>
        </authorList>
    </citation>
    <scope>NUCLEOTIDE SEQUENCE [LARGE SCALE GENOMIC DNA]</scope>
</reference>
<gene>
    <name evidence="4" type="ORF">C1SCF055_LOCUS36586</name>
    <name evidence="5" type="ORF">C1SCF055_LOCUS40705</name>
</gene>
<dbReference type="GO" id="GO:0006310">
    <property type="term" value="P:DNA recombination"/>
    <property type="evidence" value="ECO:0007669"/>
    <property type="project" value="UniProtKB-KW"/>
</dbReference>
<dbReference type="EMBL" id="CAMXCT020005110">
    <property type="protein sequence ID" value="CAL1164793.1"/>
    <property type="molecule type" value="Genomic_DNA"/>
</dbReference>
<dbReference type="InterPro" id="IPR013762">
    <property type="entry name" value="Integrase-like_cat_sf"/>
</dbReference>
<keyword evidence="1" id="KW-0233">DNA recombination</keyword>
<dbReference type="EMBL" id="CAMXCT010006557">
    <property type="protein sequence ID" value="CAI4015906.1"/>
    <property type="molecule type" value="Genomic_DNA"/>
</dbReference>
<protein>
    <submittedName>
        <fullName evidence="7">Tyr recombinase domain-containing protein</fullName>
    </submittedName>
</protein>
<keyword evidence="2" id="KW-1133">Transmembrane helix</keyword>
<dbReference type="EMBL" id="CAMXCT030006557">
    <property type="protein sequence ID" value="CAL4803218.1"/>
    <property type="molecule type" value="Genomic_DNA"/>
</dbReference>
<dbReference type="InterPro" id="IPR011010">
    <property type="entry name" value="DNA_brk_join_enz"/>
</dbReference>
<reference evidence="4" key="1">
    <citation type="submission" date="2022-10" db="EMBL/GenBank/DDBJ databases">
        <authorList>
            <person name="Chen Y."/>
            <person name="Dougan E. K."/>
            <person name="Chan C."/>
            <person name="Rhodes N."/>
            <person name="Thang M."/>
        </authorList>
    </citation>
    <scope>NUCLEOTIDE SEQUENCE</scope>
</reference>
<accession>A0A9P1DML0</accession>
<evidence type="ECO:0000313" key="7">
    <source>
        <dbReference type="EMBL" id="CAL4798730.1"/>
    </source>
</evidence>
<keyword evidence="8" id="KW-1185">Reference proteome</keyword>
<comment type="caution">
    <text evidence="4">The sequence shown here is derived from an EMBL/GenBank/DDBJ whole genome shotgun (WGS) entry which is preliminary data.</text>
</comment>
<evidence type="ECO:0000259" key="3">
    <source>
        <dbReference type="Pfam" id="PF00589"/>
    </source>
</evidence>
<evidence type="ECO:0000313" key="5">
    <source>
        <dbReference type="EMBL" id="CAI4015906.1"/>
    </source>
</evidence>
<feature type="domain" description="Tyr recombinase" evidence="3">
    <location>
        <begin position="57"/>
        <end position="191"/>
    </location>
</feature>
<evidence type="ECO:0000256" key="1">
    <source>
        <dbReference type="ARBA" id="ARBA00023172"/>
    </source>
</evidence>
<dbReference type="GO" id="GO:0015074">
    <property type="term" value="P:DNA integration"/>
    <property type="evidence" value="ECO:0007669"/>
    <property type="project" value="InterPro"/>
</dbReference>
<dbReference type="EMBL" id="CAMXCT010005110">
    <property type="protein sequence ID" value="CAI4011418.1"/>
    <property type="molecule type" value="Genomic_DNA"/>
</dbReference>
<organism evidence="4">
    <name type="scientific">Cladocopium goreaui</name>
    <dbReference type="NCBI Taxonomy" id="2562237"/>
    <lineage>
        <taxon>Eukaryota</taxon>
        <taxon>Sar</taxon>
        <taxon>Alveolata</taxon>
        <taxon>Dinophyceae</taxon>
        <taxon>Suessiales</taxon>
        <taxon>Symbiodiniaceae</taxon>
        <taxon>Cladocopium</taxon>
    </lineage>
</organism>
<evidence type="ECO:0000256" key="2">
    <source>
        <dbReference type="SAM" id="Phobius"/>
    </source>
</evidence>
<name>A0A9P1DML0_9DINO</name>
<dbReference type="Proteomes" id="UP001152797">
    <property type="component" value="Unassembled WGS sequence"/>
</dbReference>
<dbReference type="InterPro" id="IPR002104">
    <property type="entry name" value="Integrase_catalytic"/>
</dbReference>
<dbReference type="EMBL" id="CAMXCT030005110">
    <property type="protein sequence ID" value="CAL4798730.1"/>
    <property type="molecule type" value="Genomic_DNA"/>
</dbReference>
<proteinExistence type="predicted"/>
<evidence type="ECO:0000313" key="4">
    <source>
        <dbReference type="EMBL" id="CAI4011418.1"/>
    </source>
</evidence>
<dbReference type="Pfam" id="PF00589">
    <property type="entry name" value="Phage_integrase"/>
    <property type="match status" value="1"/>
</dbReference>
<dbReference type="GO" id="GO:0003677">
    <property type="term" value="F:DNA binding"/>
    <property type="evidence" value="ECO:0007669"/>
    <property type="project" value="InterPro"/>
</dbReference>
<keyword evidence="2" id="KW-0812">Transmembrane</keyword>
<dbReference type="SUPFAM" id="SSF56349">
    <property type="entry name" value="DNA breaking-rejoining enzymes"/>
    <property type="match status" value="1"/>
</dbReference>
<evidence type="ECO:0000313" key="6">
    <source>
        <dbReference type="EMBL" id="CAL1164793.1"/>
    </source>
</evidence>